<keyword evidence="13" id="KW-0675">Receptor</keyword>
<evidence type="ECO:0000256" key="3">
    <source>
        <dbReference type="ARBA" id="ARBA00022452"/>
    </source>
</evidence>
<organism evidence="13 14">
    <name type="scientific">Rhizorhabdus wittichii (strain DSM 6014 / CCUG 31198 / JCM 15750 / NBRC 105917 / EY 4224 / RW1)</name>
    <name type="common">Sphingomonas wittichii</name>
    <dbReference type="NCBI Taxonomy" id="392499"/>
    <lineage>
        <taxon>Bacteria</taxon>
        <taxon>Pseudomonadati</taxon>
        <taxon>Pseudomonadota</taxon>
        <taxon>Alphaproteobacteria</taxon>
        <taxon>Sphingomonadales</taxon>
        <taxon>Sphingomonadaceae</taxon>
        <taxon>Rhizorhabdus</taxon>
    </lineage>
</organism>
<keyword evidence="2 8" id="KW-0813">Transport</keyword>
<dbReference type="PANTHER" id="PTHR47234:SF2">
    <property type="entry name" value="TONB-DEPENDENT RECEPTOR"/>
    <property type="match status" value="1"/>
</dbReference>
<comment type="subcellular location">
    <subcellularLocation>
        <location evidence="1 8">Cell outer membrane</location>
        <topology evidence="1 8">Multi-pass membrane protein</topology>
    </subcellularLocation>
</comment>
<evidence type="ECO:0000256" key="6">
    <source>
        <dbReference type="ARBA" id="ARBA00023136"/>
    </source>
</evidence>
<evidence type="ECO:0000256" key="2">
    <source>
        <dbReference type="ARBA" id="ARBA00022448"/>
    </source>
</evidence>
<evidence type="ECO:0000259" key="12">
    <source>
        <dbReference type="Pfam" id="PF07715"/>
    </source>
</evidence>
<dbReference type="CDD" id="cd01347">
    <property type="entry name" value="ligand_gated_channel"/>
    <property type="match status" value="1"/>
</dbReference>
<name>A0A9J9HDD9_RHIWR</name>
<dbReference type="PANTHER" id="PTHR47234">
    <property type="match status" value="1"/>
</dbReference>
<dbReference type="Proteomes" id="UP000001989">
    <property type="component" value="Chromosome"/>
</dbReference>
<keyword evidence="14" id="KW-1185">Reference proteome</keyword>
<dbReference type="InterPro" id="IPR000531">
    <property type="entry name" value="Beta-barrel_TonB"/>
</dbReference>
<feature type="signal peptide" evidence="10">
    <location>
        <begin position="1"/>
        <end position="25"/>
    </location>
</feature>
<keyword evidence="6 8" id="KW-0472">Membrane</keyword>
<evidence type="ECO:0000259" key="11">
    <source>
        <dbReference type="Pfam" id="PF00593"/>
    </source>
</evidence>
<feature type="domain" description="TonB-dependent receptor plug" evidence="12">
    <location>
        <begin position="61"/>
        <end position="164"/>
    </location>
</feature>
<keyword evidence="10" id="KW-0732">Signal</keyword>
<dbReference type="KEGG" id="swi:Swit_3032"/>
<dbReference type="Gene3D" id="2.170.130.10">
    <property type="entry name" value="TonB-dependent receptor, plug domain"/>
    <property type="match status" value="1"/>
</dbReference>
<feature type="domain" description="TonB-dependent receptor-like beta-barrel" evidence="11">
    <location>
        <begin position="345"/>
        <end position="833"/>
    </location>
</feature>
<dbReference type="InterPro" id="IPR036942">
    <property type="entry name" value="Beta-barrel_TonB_sf"/>
</dbReference>
<keyword evidence="5 9" id="KW-0798">TonB box</keyword>
<keyword evidence="3 8" id="KW-1134">Transmembrane beta strand</keyword>
<protein>
    <submittedName>
        <fullName evidence="13">TonB-dependent receptor</fullName>
    </submittedName>
</protein>
<dbReference type="InterPro" id="IPR012910">
    <property type="entry name" value="Plug_dom"/>
</dbReference>
<accession>A0A9J9HDD9</accession>
<dbReference type="AlphaFoldDB" id="A0A9J9HDD9"/>
<keyword evidence="4 8" id="KW-0812">Transmembrane</keyword>
<dbReference type="EMBL" id="CP000699">
    <property type="protein sequence ID" value="ABQ69382.1"/>
    <property type="molecule type" value="Genomic_DNA"/>
</dbReference>
<proteinExistence type="inferred from homology"/>
<evidence type="ECO:0000256" key="1">
    <source>
        <dbReference type="ARBA" id="ARBA00004571"/>
    </source>
</evidence>
<keyword evidence="7 8" id="KW-0998">Cell outer membrane</keyword>
<comment type="similarity">
    <text evidence="8 9">Belongs to the TonB-dependent receptor family.</text>
</comment>
<dbReference type="InterPro" id="IPR039426">
    <property type="entry name" value="TonB-dep_rcpt-like"/>
</dbReference>
<feature type="chain" id="PRO_5039933101" evidence="10">
    <location>
        <begin position="26"/>
        <end position="874"/>
    </location>
</feature>
<dbReference type="Pfam" id="PF00593">
    <property type="entry name" value="TonB_dep_Rec_b-barrel"/>
    <property type="match status" value="1"/>
</dbReference>
<evidence type="ECO:0000256" key="10">
    <source>
        <dbReference type="SAM" id="SignalP"/>
    </source>
</evidence>
<dbReference type="Gene3D" id="2.40.170.20">
    <property type="entry name" value="TonB-dependent receptor, beta-barrel domain"/>
    <property type="match status" value="1"/>
</dbReference>
<dbReference type="SUPFAM" id="SSF56935">
    <property type="entry name" value="Porins"/>
    <property type="match status" value="1"/>
</dbReference>
<evidence type="ECO:0000313" key="13">
    <source>
        <dbReference type="EMBL" id="ABQ69382.1"/>
    </source>
</evidence>
<sequence>MRRTMLQVLAASTILTVGWAASAHAQAVGAAPADAAHTADEEIVVVGSSLRVTEAKIARGTTPVQIVSAEEMQLSGQKAVADLVRTQPVFSGTSASAEGQGLGRSTLNLRGVGDQYTLSLVNGRRFAVNGAANVGIIPESAIERIEVLTSGASAIYGSDAVAGVVNIVLRKDADGVGGSVRYGEGTARLAERQVSAYIGSRGDNGGFILSVDHFERKGLRGKELPTGTNNLARFGGIDFRSDATNPGRIILPNGDNVILNTDLFGPGTFSNNPASYRPFVYDRDAHDRWDGGIYAISPTKRTSLMFSGHRDLGPDTKLSLDVIANRTKDRYLTGSSVALIDVPANNPYNPFGVPASVAYRFSDYADGPYNRGIGAIQAYRIDTLSSALTLEHSFSDKLRLSATANYFREESHLRIPNAYSAAGLAAAIARTGPDAFNAFCNRCNNDAQFQGVLVGTYNDQTSELIDFDTRLTGSLMELGGGDLAFAVGAGYRHESYEVRPDQQLAQGLLIDQGLVSAQSLSRKVTSVFAELRAPVLEGLELQAAARYEHYSDFGGTFNPLVAAKWEAVPDQLIVRASYSTSFRAPFLQDLTSERTSSQVPVFDPVRNATVNAAAITGGNPNLDSEDAKTFSAGVVMTPEFARGLQVTIDWFRLKQNNLVIAPSPQSVIAGLAPGTVTRGPNVGGAGRDTLIEALKTNGANRTISGIDFAATYRTEFSDKGVLTLDLAGTRLLDFKVDMRDGSGLVEQAGSYSPLFGGLPKWKLVAGPTVKYGWFTTNLKVRHAGGYTDPDFFGIPPRKVGSVNYIDIAARIDLGDDGLALIPGGEFTIGATNLTNKLPPFVRSASLFFGDGAAWDRGNFDISGRFVYASLGVRF</sequence>
<dbReference type="GO" id="GO:0009279">
    <property type="term" value="C:cell outer membrane"/>
    <property type="evidence" value="ECO:0007669"/>
    <property type="project" value="UniProtKB-SubCell"/>
</dbReference>
<dbReference type="PROSITE" id="PS52016">
    <property type="entry name" value="TONB_DEPENDENT_REC_3"/>
    <property type="match status" value="1"/>
</dbReference>
<dbReference type="InterPro" id="IPR037066">
    <property type="entry name" value="Plug_dom_sf"/>
</dbReference>
<reference evidence="13 14" key="1">
    <citation type="journal article" date="2010" name="J. Bacteriol.">
        <title>Genome sequence of the dioxin-mineralizing bacterium Sphingomonas wittichii RW1.</title>
        <authorList>
            <person name="Miller T.R."/>
            <person name="Delcher A.L."/>
            <person name="Salzberg S.L."/>
            <person name="Saunders E."/>
            <person name="Detter J.C."/>
            <person name="Halden R.U."/>
        </authorList>
    </citation>
    <scope>NUCLEOTIDE SEQUENCE [LARGE SCALE GENOMIC DNA]</scope>
    <source>
        <strain evidence="14">DSM 6014 / CCUG 31198 / JCM 15750 / NBRC 105917 / EY 4224 / RW1</strain>
    </source>
</reference>
<gene>
    <name evidence="13" type="ordered locus">Swit_3032</name>
</gene>
<evidence type="ECO:0000256" key="8">
    <source>
        <dbReference type="PROSITE-ProRule" id="PRU01360"/>
    </source>
</evidence>
<dbReference type="Pfam" id="PF07715">
    <property type="entry name" value="Plug"/>
    <property type="match status" value="1"/>
</dbReference>
<evidence type="ECO:0000256" key="4">
    <source>
        <dbReference type="ARBA" id="ARBA00022692"/>
    </source>
</evidence>
<evidence type="ECO:0000313" key="14">
    <source>
        <dbReference type="Proteomes" id="UP000001989"/>
    </source>
</evidence>
<evidence type="ECO:0000256" key="7">
    <source>
        <dbReference type="ARBA" id="ARBA00023237"/>
    </source>
</evidence>
<evidence type="ECO:0000256" key="5">
    <source>
        <dbReference type="ARBA" id="ARBA00023077"/>
    </source>
</evidence>
<evidence type="ECO:0000256" key="9">
    <source>
        <dbReference type="RuleBase" id="RU003357"/>
    </source>
</evidence>